<organism evidence="12 13">
    <name type="scientific">Paramarasmius palmivorus</name>
    <dbReference type="NCBI Taxonomy" id="297713"/>
    <lineage>
        <taxon>Eukaryota</taxon>
        <taxon>Fungi</taxon>
        <taxon>Dikarya</taxon>
        <taxon>Basidiomycota</taxon>
        <taxon>Agaricomycotina</taxon>
        <taxon>Agaricomycetes</taxon>
        <taxon>Agaricomycetidae</taxon>
        <taxon>Agaricales</taxon>
        <taxon>Marasmiineae</taxon>
        <taxon>Marasmiaceae</taxon>
        <taxon>Paramarasmius</taxon>
    </lineage>
</organism>
<dbReference type="InterPro" id="IPR011333">
    <property type="entry name" value="SKP1/BTB/POZ_sf"/>
</dbReference>
<reference evidence="12 13" key="1">
    <citation type="submission" date="2024-01" db="EMBL/GenBank/DDBJ databases">
        <title>A draft genome for a cacao thread blight-causing isolate of Paramarasmius palmivorus.</title>
        <authorList>
            <person name="Baruah I.K."/>
            <person name="Bukari Y."/>
            <person name="Amoako-Attah I."/>
            <person name="Meinhardt L.W."/>
            <person name="Bailey B.A."/>
            <person name="Cohen S.P."/>
        </authorList>
    </citation>
    <scope>NUCLEOTIDE SEQUENCE [LARGE SCALE GENOMIC DNA]</scope>
    <source>
        <strain evidence="12 13">GH-12</strain>
    </source>
</reference>
<dbReference type="PANTHER" id="PTHR43326:SF1">
    <property type="entry name" value="METHIONINE--TRNA LIGASE, MITOCHONDRIAL"/>
    <property type="match status" value="1"/>
</dbReference>
<dbReference type="GO" id="GO:0006431">
    <property type="term" value="P:methionyl-tRNA aminoacylation"/>
    <property type="evidence" value="ECO:0007669"/>
    <property type="project" value="InterPro"/>
</dbReference>
<dbReference type="PANTHER" id="PTHR43326">
    <property type="entry name" value="METHIONYL-TRNA SYNTHETASE"/>
    <property type="match status" value="1"/>
</dbReference>
<dbReference type="InterPro" id="IPR015413">
    <property type="entry name" value="Methionyl/Leucyl_tRNA_Synth"/>
</dbReference>
<protein>
    <recommendedName>
        <fullName evidence="9">Probable methionine--tRNA ligase, mitochondrial</fullName>
        <ecNumber evidence="2">6.1.1.10</ecNumber>
    </recommendedName>
</protein>
<keyword evidence="3 10" id="KW-0436">Ligase</keyword>
<evidence type="ECO:0000259" key="11">
    <source>
        <dbReference type="PROSITE" id="PS50097"/>
    </source>
</evidence>
<evidence type="ECO:0000256" key="10">
    <source>
        <dbReference type="RuleBase" id="RU363039"/>
    </source>
</evidence>
<dbReference type="CDD" id="cd18186">
    <property type="entry name" value="BTB_POZ_ZBTB_KLHL-like"/>
    <property type="match status" value="1"/>
</dbReference>
<dbReference type="GO" id="GO:0005524">
    <property type="term" value="F:ATP binding"/>
    <property type="evidence" value="ECO:0007669"/>
    <property type="project" value="UniProtKB-KW"/>
</dbReference>
<dbReference type="InterPro" id="IPR023457">
    <property type="entry name" value="Met-tRNA_synth_2"/>
</dbReference>
<dbReference type="Gene3D" id="3.30.710.10">
    <property type="entry name" value="Potassium Channel Kv1.1, Chain A"/>
    <property type="match status" value="1"/>
</dbReference>
<dbReference type="CDD" id="cd00814">
    <property type="entry name" value="MetRS_core"/>
    <property type="match status" value="1"/>
</dbReference>
<evidence type="ECO:0000256" key="8">
    <source>
        <dbReference type="ARBA" id="ARBA00047364"/>
    </source>
</evidence>
<dbReference type="PROSITE" id="PS50097">
    <property type="entry name" value="BTB"/>
    <property type="match status" value="1"/>
</dbReference>
<gene>
    <name evidence="12" type="primary">MSM1</name>
    <name evidence="12" type="ORF">VNI00_011633</name>
</gene>
<dbReference type="InterPro" id="IPR000210">
    <property type="entry name" value="BTB/POZ_dom"/>
</dbReference>
<dbReference type="SUPFAM" id="SSF52374">
    <property type="entry name" value="Nucleotidylyl transferase"/>
    <property type="match status" value="1"/>
</dbReference>
<dbReference type="FunFam" id="2.170.220.10:FF:000001">
    <property type="entry name" value="methionine--tRNA ligase, mitochondrial"/>
    <property type="match status" value="1"/>
</dbReference>
<keyword evidence="13" id="KW-1185">Reference proteome</keyword>
<sequence>MHSPPVALLTSSYDFDDSTADIVISSSALEAKPRDFCLHSCILIMASSFFKDMFSLPQPSSSKMGAVHLQVSEYSSTLDTLFRFVYPVMDPIIETLDEFSPVLEAAVKYDFISTISHLRKMLVEPRFLQSNPLRVFAIAARYDFTEEVKISSRATLSVDIVSILLNSPLTDDLRHITAHTYRRLLDLHRRRACAAQELLKLPHDVKCQECNCGHAIYNAPKWWYEWMKRAKEELSLRPCTAVIFRTDFLAQAAAAVRFPHIGHLYSLVISDIFARYNRLKNPSIPVRYVTGTDEHGLKIQKAAAAKGMDPKEFCDQTSEQFRRLSSVADITHTTFVRTSEEAHYKSVQHIWRELDALGLIYKSSYSGWYSVTDECFYTESQVTEIPATADTPSRMISKETGATVEFSSETNYMFRLSAFRQVLLNHYRSNERSIHPEPYRLNVIRTLEAETLEDISISRPRSRLTWGIPVPNDPEHTIYVWIDALTSYLTGIGYPWKDRGLSNGWPVDVQVIGKDIIRFHAIYFGAMLTALKLPLARQILTHAHWTSSQKKMSKSLGNTTDPFQAIEEFGVDSIRFYLAKVGGRFRDDVDWSHSQVSKHDKEIQALLGNFFMRITSRKISSLVNEAIASGLNVNDADPNVKDTYRALEQATRALPAKVAEKLDTLELADAIDEIVEVLKLVGCFFSWYFVVLSKFSSFKANKCLTDVAPWSNPSPLVSLLSYTTCLETLRVVGICIQPFTPAVAGRLLDALKIPVEERAWSNASTSSDVLRTVQGVRLFSAKAVV</sequence>
<dbReference type="SUPFAM" id="SSF54695">
    <property type="entry name" value="POZ domain"/>
    <property type="match status" value="1"/>
</dbReference>
<evidence type="ECO:0000256" key="6">
    <source>
        <dbReference type="ARBA" id="ARBA00022917"/>
    </source>
</evidence>
<evidence type="ECO:0000256" key="2">
    <source>
        <dbReference type="ARBA" id="ARBA00012838"/>
    </source>
</evidence>
<dbReference type="Proteomes" id="UP001383192">
    <property type="component" value="Unassembled WGS sequence"/>
</dbReference>
<evidence type="ECO:0000256" key="4">
    <source>
        <dbReference type="ARBA" id="ARBA00022741"/>
    </source>
</evidence>
<keyword evidence="7 10" id="KW-0030">Aminoacyl-tRNA synthetase</keyword>
<name>A0AAW0CFQ7_9AGAR</name>
<proteinExistence type="inferred from homology"/>
<comment type="similarity">
    <text evidence="1 10">Belongs to the class-I aminoacyl-tRNA synthetase family.</text>
</comment>
<dbReference type="InterPro" id="IPR014729">
    <property type="entry name" value="Rossmann-like_a/b/a_fold"/>
</dbReference>
<dbReference type="Gene3D" id="1.10.730.10">
    <property type="entry name" value="Isoleucyl-tRNA Synthetase, Domain 1"/>
    <property type="match status" value="1"/>
</dbReference>
<dbReference type="EMBL" id="JAYKXP010000051">
    <property type="protein sequence ID" value="KAK7036436.1"/>
    <property type="molecule type" value="Genomic_DNA"/>
</dbReference>
<dbReference type="Gene3D" id="3.40.50.620">
    <property type="entry name" value="HUPs"/>
    <property type="match status" value="1"/>
</dbReference>
<dbReference type="SUPFAM" id="SSF47323">
    <property type="entry name" value="Anticodon-binding domain of a subclass of class I aminoacyl-tRNA synthetases"/>
    <property type="match status" value="1"/>
</dbReference>
<keyword evidence="4 10" id="KW-0547">Nucleotide-binding</keyword>
<dbReference type="AlphaFoldDB" id="A0AAW0CFQ7"/>
<dbReference type="PRINTS" id="PR01041">
    <property type="entry name" value="TRNASYNTHMET"/>
</dbReference>
<dbReference type="Pfam" id="PF00651">
    <property type="entry name" value="BTB"/>
    <property type="match status" value="1"/>
</dbReference>
<feature type="domain" description="BTB" evidence="11">
    <location>
        <begin position="20"/>
        <end position="86"/>
    </location>
</feature>
<dbReference type="GO" id="GO:0004825">
    <property type="term" value="F:methionine-tRNA ligase activity"/>
    <property type="evidence" value="ECO:0007669"/>
    <property type="project" value="UniProtKB-EC"/>
</dbReference>
<dbReference type="EC" id="6.1.1.10" evidence="2"/>
<evidence type="ECO:0000256" key="9">
    <source>
        <dbReference type="ARBA" id="ARBA00068817"/>
    </source>
</evidence>
<keyword evidence="5 10" id="KW-0067">ATP-binding</keyword>
<keyword evidence="6 10" id="KW-0648">Protein biosynthesis</keyword>
<comment type="caution">
    <text evidence="12">The sequence shown here is derived from an EMBL/GenBank/DDBJ whole genome shotgun (WGS) entry which is preliminary data.</text>
</comment>
<evidence type="ECO:0000313" key="12">
    <source>
        <dbReference type="EMBL" id="KAK7036436.1"/>
    </source>
</evidence>
<evidence type="ECO:0000256" key="7">
    <source>
        <dbReference type="ARBA" id="ARBA00023146"/>
    </source>
</evidence>
<accession>A0AAW0CFQ7</accession>
<dbReference type="GO" id="GO:0005739">
    <property type="term" value="C:mitochondrion"/>
    <property type="evidence" value="ECO:0007669"/>
    <property type="project" value="UniProtKB-ARBA"/>
</dbReference>
<evidence type="ECO:0000256" key="3">
    <source>
        <dbReference type="ARBA" id="ARBA00022598"/>
    </source>
</evidence>
<evidence type="ECO:0000313" key="13">
    <source>
        <dbReference type="Proteomes" id="UP001383192"/>
    </source>
</evidence>
<dbReference type="InterPro" id="IPR009080">
    <property type="entry name" value="tRNAsynth_Ia_anticodon-bd"/>
</dbReference>
<dbReference type="InterPro" id="IPR033911">
    <property type="entry name" value="MetRS_core"/>
</dbReference>
<evidence type="ECO:0000256" key="5">
    <source>
        <dbReference type="ARBA" id="ARBA00022840"/>
    </source>
</evidence>
<comment type="catalytic activity">
    <reaction evidence="8">
        <text>tRNA(Met) + L-methionine + ATP = L-methionyl-tRNA(Met) + AMP + diphosphate</text>
        <dbReference type="Rhea" id="RHEA:13481"/>
        <dbReference type="Rhea" id="RHEA-COMP:9667"/>
        <dbReference type="Rhea" id="RHEA-COMP:9698"/>
        <dbReference type="ChEBI" id="CHEBI:30616"/>
        <dbReference type="ChEBI" id="CHEBI:33019"/>
        <dbReference type="ChEBI" id="CHEBI:57844"/>
        <dbReference type="ChEBI" id="CHEBI:78442"/>
        <dbReference type="ChEBI" id="CHEBI:78530"/>
        <dbReference type="ChEBI" id="CHEBI:456215"/>
        <dbReference type="EC" id="6.1.1.10"/>
    </reaction>
</comment>
<dbReference type="Gene3D" id="2.170.220.10">
    <property type="match status" value="1"/>
</dbReference>
<evidence type="ECO:0000256" key="1">
    <source>
        <dbReference type="ARBA" id="ARBA00005594"/>
    </source>
</evidence>
<dbReference type="Pfam" id="PF09334">
    <property type="entry name" value="tRNA-synt_1g"/>
    <property type="match status" value="1"/>
</dbReference>